<comment type="similarity">
    <text evidence="2">Belongs to the threonine aldolase family.</text>
</comment>
<comment type="cofactor">
    <cofactor evidence="1">
        <name>pyridoxal 5'-phosphate</name>
        <dbReference type="ChEBI" id="CHEBI:597326"/>
    </cofactor>
</comment>
<dbReference type="PANTHER" id="PTHR48097">
    <property type="entry name" value="L-THREONINE ALDOLASE-RELATED"/>
    <property type="match status" value="1"/>
</dbReference>
<evidence type="ECO:0000256" key="1">
    <source>
        <dbReference type="ARBA" id="ARBA00001933"/>
    </source>
</evidence>
<dbReference type="SUPFAM" id="SSF53383">
    <property type="entry name" value="PLP-dependent transferases"/>
    <property type="match status" value="1"/>
</dbReference>
<dbReference type="GO" id="GO:0006545">
    <property type="term" value="P:glycine biosynthetic process"/>
    <property type="evidence" value="ECO:0007669"/>
    <property type="project" value="TreeGrafter"/>
</dbReference>
<evidence type="ECO:0000256" key="2">
    <source>
        <dbReference type="ARBA" id="ARBA00006966"/>
    </source>
</evidence>
<organism evidence="5 6">
    <name type="scientific">Mesorhabditis belari</name>
    <dbReference type="NCBI Taxonomy" id="2138241"/>
    <lineage>
        <taxon>Eukaryota</taxon>
        <taxon>Metazoa</taxon>
        <taxon>Ecdysozoa</taxon>
        <taxon>Nematoda</taxon>
        <taxon>Chromadorea</taxon>
        <taxon>Rhabditida</taxon>
        <taxon>Rhabditina</taxon>
        <taxon>Rhabditomorpha</taxon>
        <taxon>Rhabditoidea</taxon>
        <taxon>Rhabditidae</taxon>
        <taxon>Mesorhabditinae</taxon>
        <taxon>Mesorhabditis</taxon>
    </lineage>
</organism>
<dbReference type="GO" id="GO:0006567">
    <property type="term" value="P:L-threonine catabolic process"/>
    <property type="evidence" value="ECO:0007669"/>
    <property type="project" value="TreeGrafter"/>
</dbReference>
<dbReference type="AlphaFoldDB" id="A0AAF3FP61"/>
<evidence type="ECO:0000313" key="6">
    <source>
        <dbReference type="WBParaSite" id="MBELARI_LOCUS7861"/>
    </source>
</evidence>
<keyword evidence="3" id="KW-0663">Pyridoxal phosphate</keyword>
<dbReference type="GO" id="GO:0005829">
    <property type="term" value="C:cytosol"/>
    <property type="evidence" value="ECO:0007669"/>
    <property type="project" value="TreeGrafter"/>
</dbReference>
<proteinExistence type="inferred from homology"/>
<evidence type="ECO:0000256" key="3">
    <source>
        <dbReference type="ARBA" id="ARBA00022898"/>
    </source>
</evidence>
<reference evidence="6" key="1">
    <citation type="submission" date="2024-02" db="UniProtKB">
        <authorList>
            <consortium name="WormBaseParasite"/>
        </authorList>
    </citation>
    <scope>IDENTIFICATION</scope>
</reference>
<name>A0AAF3FP61_9BILA</name>
<dbReference type="InterPro" id="IPR015421">
    <property type="entry name" value="PyrdxlP-dep_Trfase_major"/>
</dbReference>
<sequence>MRPLPQEWMSQRLRAMWTQFKCASQRVWDLQSVRLLLGEKKFIDLVRHKRKAVGGGWRQAGILAAAAMYSLDHAIKTVTRDNKNAAILAKGFNDRTPNHLKEALHANEEGLTNIVVVRCANGVTPSQMVSFFQERRVLFMVFDDHRVIYEEIYPSTSTAFDQEVALELDVCDYEEEACTSEYRWYNERYEETVKVDDEDYPLDSPPILEPQVSQIVRNTELCRLCAQNIPTGCRRMHIRRFHLQRKLFRCPHCKFSSNYSYGNVRAHMWQMHYSRLKPITVKNSLNDVMMDYAYMCFGDQRLLARYEKEVVDTVMDLIDWAADGVKPEDLIPVAQQTRQGSSQNAVWAEIGDDGLPFDIIDPGEEQEMGNSSEKSTQRIESLQITQEPAAKRSKRPTSTCLLCGLREITHRERHVLQHHFKRLVYLCPHCSFGSTYAPNVIKDHMRTKHIALGGNPVDIRGQVTKAIDSIYEKCFGPISYIDSQ</sequence>
<dbReference type="Pfam" id="PF01212">
    <property type="entry name" value="Beta_elim_lyase"/>
    <property type="match status" value="1"/>
</dbReference>
<dbReference type="PANTHER" id="PTHR48097:SF9">
    <property type="entry name" value="L-THREONINE ALDOLASE"/>
    <property type="match status" value="1"/>
</dbReference>
<keyword evidence="5" id="KW-1185">Reference proteome</keyword>
<protein>
    <recommendedName>
        <fullName evidence="4">Aromatic amino acid beta-eliminating lyase/threonine aldolase domain-containing protein</fullName>
    </recommendedName>
</protein>
<dbReference type="InterPro" id="IPR015424">
    <property type="entry name" value="PyrdxlP-dep_Trfase"/>
</dbReference>
<dbReference type="GO" id="GO:0008732">
    <property type="term" value="F:L-allo-threonine aldolase activity"/>
    <property type="evidence" value="ECO:0007669"/>
    <property type="project" value="TreeGrafter"/>
</dbReference>
<evidence type="ECO:0000313" key="5">
    <source>
        <dbReference type="Proteomes" id="UP000887575"/>
    </source>
</evidence>
<dbReference type="Proteomes" id="UP000887575">
    <property type="component" value="Unassembled WGS sequence"/>
</dbReference>
<dbReference type="Gene3D" id="3.40.640.10">
    <property type="entry name" value="Type I PLP-dependent aspartate aminotransferase-like (Major domain)"/>
    <property type="match status" value="1"/>
</dbReference>
<accession>A0AAF3FP61</accession>
<evidence type="ECO:0000259" key="4">
    <source>
        <dbReference type="Pfam" id="PF01212"/>
    </source>
</evidence>
<dbReference type="WBParaSite" id="MBELARI_LOCUS7861">
    <property type="protein sequence ID" value="MBELARI_LOCUS7861"/>
    <property type="gene ID" value="MBELARI_LOCUS7861"/>
</dbReference>
<dbReference type="InterPro" id="IPR001597">
    <property type="entry name" value="ArAA_b-elim_lyase/Thr_aldolase"/>
</dbReference>
<feature type="domain" description="Aromatic amino acid beta-eliminating lyase/threonine aldolase" evidence="4">
    <location>
        <begin position="35"/>
        <end position="95"/>
    </location>
</feature>